<dbReference type="EMBL" id="CM007386">
    <property type="protein sequence ID" value="ONK67390.1"/>
    <property type="molecule type" value="Genomic_DNA"/>
</dbReference>
<dbReference type="GO" id="GO:0080030">
    <property type="term" value="F:methyl indole-3-acetate esterase activity"/>
    <property type="evidence" value="ECO:0007669"/>
    <property type="project" value="TreeGrafter"/>
</dbReference>
<dbReference type="FunFam" id="3.40.50.1820:FF:000025">
    <property type="entry name" value="putative methylesterase 11, chloroplastic"/>
    <property type="match status" value="1"/>
</dbReference>
<feature type="region of interest" description="Disordered" evidence="2">
    <location>
        <begin position="22"/>
        <end position="42"/>
    </location>
</feature>
<evidence type="ECO:0000259" key="3">
    <source>
        <dbReference type="Pfam" id="PF12697"/>
    </source>
</evidence>
<protein>
    <recommendedName>
        <fullName evidence="3">AB hydrolase-1 domain-containing protein</fullName>
    </recommendedName>
</protein>
<dbReference type="Pfam" id="PF12697">
    <property type="entry name" value="Abhydrolase_6"/>
    <property type="match status" value="1"/>
</dbReference>
<feature type="domain" description="AB hydrolase-1" evidence="3">
    <location>
        <begin position="57"/>
        <end position="295"/>
    </location>
</feature>
<evidence type="ECO:0000256" key="1">
    <source>
        <dbReference type="ARBA" id="ARBA00022801"/>
    </source>
</evidence>
<dbReference type="Gramene" id="ONK67390">
    <property type="protein sequence ID" value="ONK67390"/>
    <property type="gene ID" value="A4U43_C06F19670"/>
</dbReference>
<organism evidence="4 5">
    <name type="scientific">Asparagus officinalis</name>
    <name type="common">Garden asparagus</name>
    <dbReference type="NCBI Taxonomy" id="4686"/>
    <lineage>
        <taxon>Eukaryota</taxon>
        <taxon>Viridiplantae</taxon>
        <taxon>Streptophyta</taxon>
        <taxon>Embryophyta</taxon>
        <taxon>Tracheophyta</taxon>
        <taxon>Spermatophyta</taxon>
        <taxon>Magnoliopsida</taxon>
        <taxon>Liliopsida</taxon>
        <taxon>Asparagales</taxon>
        <taxon>Asparagaceae</taxon>
        <taxon>Asparagoideae</taxon>
        <taxon>Asparagus</taxon>
    </lineage>
</organism>
<keyword evidence="1" id="KW-0378">Hydrolase</keyword>
<dbReference type="GO" id="GO:0009696">
    <property type="term" value="P:salicylic acid metabolic process"/>
    <property type="evidence" value="ECO:0007669"/>
    <property type="project" value="TreeGrafter"/>
</dbReference>
<accession>A0A5P1ETK5</accession>
<dbReference type="InterPro" id="IPR029058">
    <property type="entry name" value="AB_hydrolase_fold"/>
</dbReference>
<dbReference type="GO" id="GO:0080032">
    <property type="term" value="F:methyl jasmonate esterase activity"/>
    <property type="evidence" value="ECO:0007669"/>
    <property type="project" value="TreeGrafter"/>
</dbReference>
<proteinExistence type="predicted"/>
<keyword evidence="5" id="KW-1185">Reference proteome</keyword>
<dbReference type="Gene3D" id="3.40.50.1820">
    <property type="entry name" value="alpha/beta hydrolase"/>
    <property type="match status" value="1"/>
</dbReference>
<evidence type="ECO:0000313" key="4">
    <source>
        <dbReference type="EMBL" id="ONK67390.1"/>
    </source>
</evidence>
<dbReference type="AlphaFoldDB" id="A0A5P1ETK5"/>
<dbReference type="InterPro" id="IPR000073">
    <property type="entry name" value="AB_hydrolase_1"/>
</dbReference>
<dbReference type="PANTHER" id="PTHR10992:SF872">
    <property type="entry name" value="METHYLESTERASE 11, CHLOROPLASTIC-RELATED"/>
    <property type="match status" value="1"/>
</dbReference>
<dbReference type="InterPro" id="IPR045889">
    <property type="entry name" value="MES/HNL"/>
</dbReference>
<evidence type="ECO:0000256" key="2">
    <source>
        <dbReference type="SAM" id="MobiDB-lite"/>
    </source>
</evidence>
<evidence type="ECO:0000313" key="5">
    <source>
        <dbReference type="Proteomes" id="UP000243459"/>
    </source>
</evidence>
<gene>
    <name evidence="4" type="ORF">A4U43_C06F19670</name>
</gene>
<name>A0A5P1ETK5_ASPOF</name>
<dbReference type="Proteomes" id="UP000243459">
    <property type="component" value="Chromosome 6"/>
</dbReference>
<dbReference type="OMA" id="MCDMNPP"/>
<dbReference type="GO" id="GO:0009694">
    <property type="term" value="P:jasmonic acid metabolic process"/>
    <property type="evidence" value="ECO:0007669"/>
    <property type="project" value="TreeGrafter"/>
</dbReference>
<dbReference type="GO" id="GO:0080031">
    <property type="term" value="F:methyl salicylate esterase activity"/>
    <property type="evidence" value="ECO:0007669"/>
    <property type="project" value="TreeGrafter"/>
</dbReference>
<dbReference type="SUPFAM" id="SSF53474">
    <property type="entry name" value="alpha/beta-Hydrolases"/>
    <property type="match status" value="1"/>
</dbReference>
<reference evidence="5" key="1">
    <citation type="journal article" date="2017" name="Nat. Commun.">
        <title>The asparagus genome sheds light on the origin and evolution of a young Y chromosome.</title>
        <authorList>
            <person name="Harkess A."/>
            <person name="Zhou J."/>
            <person name="Xu C."/>
            <person name="Bowers J.E."/>
            <person name="Van der Hulst R."/>
            <person name="Ayyampalayam S."/>
            <person name="Mercati F."/>
            <person name="Riccardi P."/>
            <person name="McKain M.R."/>
            <person name="Kakrana A."/>
            <person name="Tang H."/>
            <person name="Ray J."/>
            <person name="Groenendijk J."/>
            <person name="Arikit S."/>
            <person name="Mathioni S.M."/>
            <person name="Nakano M."/>
            <person name="Shan H."/>
            <person name="Telgmann-Rauber A."/>
            <person name="Kanno A."/>
            <person name="Yue Z."/>
            <person name="Chen H."/>
            <person name="Li W."/>
            <person name="Chen Y."/>
            <person name="Xu X."/>
            <person name="Zhang Y."/>
            <person name="Luo S."/>
            <person name="Chen H."/>
            <person name="Gao J."/>
            <person name="Mao Z."/>
            <person name="Pires J.C."/>
            <person name="Luo M."/>
            <person name="Kudrna D."/>
            <person name="Wing R.A."/>
            <person name="Meyers B.C."/>
            <person name="Yi K."/>
            <person name="Kong H."/>
            <person name="Lavrijsen P."/>
            <person name="Sunseri F."/>
            <person name="Falavigna A."/>
            <person name="Ye Y."/>
            <person name="Leebens-Mack J.H."/>
            <person name="Chen G."/>
        </authorList>
    </citation>
    <scope>NUCLEOTIDE SEQUENCE [LARGE SCALE GENOMIC DNA]</scope>
    <source>
        <strain evidence="5">cv. DH0086</strain>
    </source>
</reference>
<sequence>MGPSLTAPRLPGAHRVRSTVVPSVEGAGGSNRGCRGAPAHGRGRPDISIEGLETNHFVLVHGGGFGAWCWYKTISLLKDGGFRVNAIDLTGSGVHAFDSNNITSLSQYVEPVTNFLKNLGDKDKVILVGHDFGGACISHAMEEFPSKIAKAVFVSAATPMNGQSILDMFTNQVGGDDLMRRAQIFQYANGKDQPPTSIDLDKSLLDDLLFNQSPGKDVALASVSMRSIPFAPVLEKLSLSPKNYGSVRRFYVETTDDNAIPLPLQQSMHTSNPPERVFQIKGSDHSPFFSKPQALHRHLVEISKIPALG</sequence>
<dbReference type="PANTHER" id="PTHR10992">
    <property type="entry name" value="METHYLESTERASE FAMILY MEMBER"/>
    <property type="match status" value="1"/>
</dbReference>